<feature type="coiled-coil region" evidence="1">
    <location>
        <begin position="398"/>
        <end position="439"/>
    </location>
</feature>
<dbReference type="SMART" id="SM00086">
    <property type="entry name" value="PAC"/>
    <property type="match status" value="1"/>
</dbReference>
<dbReference type="InterPro" id="IPR001610">
    <property type="entry name" value="PAC"/>
</dbReference>
<dbReference type="eggNOG" id="COG2202">
    <property type="taxonomic scope" value="Bacteria"/>
</dbReference>
<dbReference type="SUPFAM" id="SSF55781">
    <property type="entry name" value="GAF domain-like"/>
    <property type="match status" value="1"/>
</dbReference>
<keyword evidence="2" id="KW-0472">Membrane</keyword>
<feature type="transmembrane region" description="Helical" evidence="2">
    <location>
        <begin position="79"/>
        <end position="95"/>
    </location>
</feature>
<dbReference type="EMBL" id="BBLT01000003">
    <property type="protein sequence ID" value="GAL84776.1"/>
    <property type="molecule type" value="Genomic_DNA"/>
</dbReference>
<feature type="transmembrane region" description="Helical" evidence="2">
    <location>
        <begin position="55"/>
        <end position="73"/>
    </location>
</feature>
<keyword evidence="2" id="KW-0812">Transmembrane</keyword>
<dbReference type="CDD" id="cd00130">
    <property type="entry name" value="PAS"/>
    <property type="match status" value="1"/>
</dbReference>
<dbReference type="InterPro" id="IPR000700">
    <property type="entry name" value="PAS-assoc_C"/>
</dbReference>
<keyword evidence="2" id="KW-1133">Transmembrane helix</keyword>
<dbReference type="STRING" id="153721.MYP_2004"/>
<dbReference type="AlphaFoldDB" id="A0A098LCZ8"/>
<dbReference type="eggNOG" id="COG2203">
    <property type="taxonomic scope" value="Bacteria"/>
</dbReference>
<dbReference type="PROSITE" id="PS50113">
    <property type="entry name" value="PAC"/>
    <property type="match status" value="1"/>
</dbReference>
<feature type="transmembrane region" description="Helical" evidence="2">
    <location>
        <begin position="140"/>
        <end position="158"/>
    </location>
</feature>
<gene>
    <name evidence="5" type="ORF">MYP_2004</name>
</gene>
<protein>
    <submittedName>
        <fullName evidence="5">Putative periplasmic ligand-binding sensor domain protein</fullName>
    </submittedName>
</protein>
<sequence>MNIKPQFLSYSLISLFILGLALSFVYDTFLIAIIVGSLNLIMYFSTLTLAPDKLWYQYVGSLSLGIFMAQFIYQMHGMIEMHFFAFIGSIILIYYRNWKNQIPLAILVIVHHALFGYLQYTGMKEVYFTTADYMPLTTFIIHASLAAIIFFLCGYWSYEFETSAKISLASNAKLTRQLEIINKGIEFAENIANGNLEKEFKAEEEDKLGLALIRMHKYISEATQKTENENFVNIGIAKISELIRANDKKLDDLSDKAISFLTKYIGANQGSLFILNDYENDKYLELMGCYAYGQKKYIKTSILPGEGLAGQCYLEKDLIILSDVPKDYIRITSGLGEALPRFVVICPLMVNDTVYGVMEFACFEKIESHKIELLKKVGESLAASITSLRTNLQTQKLLHETQVQTESMREQEEELRQNLEELNASQEELSRIVSISENQRVEMEIREKVFSLTTILSESDLYGNITLANEKLCEVSKYSAEELIGKPHKTFRHPDMPPELFKIFWSTIKRGETFHGIIKNKAKDGSHYWVDAHIVPVFDENGNLKKYIGARYHITSDEFAEKMYNLQAQRLGLPLITDSQYI</sequence>
<dbReference type="Proteomes" id="UP000030185">
    <property type="component" value="Unassembled WGS sequence"/>
</dbReference>
<evidence type="ECO:0000313" key="5">
    <source>
        <dbReference type="EMBL" id="GAL84776.1"/>
    </source>
</evidence>
<feature type="transmembrane region" description="Helical" evidence="2">
    <location>
        <begin position="7"/>
        <end position="25"/>
    </location>
</feature>
<keyword evidence="6" id="KW-1185">Reference proteome</keyword>
<organism evidence="5 6">
    <name type="scientific">Sporocytophaga myxococcoides</name>
    <dbReference type="NCBI Taxonomy" id="153721"/>
    <lineage>
        <taxon>Bacteria</taxon>
        <taxon>Pseudomonadati</taxon>
        <taxon>Bacteroidota</taxon>
        <taxon>Cytophagia</taxon>
        <taxon>Cytophagales</taxon>
        <taxon>Cytophagaceae</taxon>
        <taxon>Sporocytophaga</taxon>
    </lineage>
</organism>
<feature type="domain" description="PAC" evidence="4">
    <location>
        <begin position="512"/>
        <end position="566"/>
    </location>
</feature>
<dbReference type="Pfam" id="PF13185">
    <property type="entry name" value="GAF_2"/>
    <property type="match status" value="1"/>
</dbReference>
<name>A0A098LCZ8_9BACT</name>
<keyword evidence="1" id="KW-0175">Coiled coil</keyword>
<feature type="transmembrane region" description="Helical" evidence="2">
    <location>
        <begin position="102"/>
        <end position="120"/>
    </location>
</feature>
<dbReference type="SMART" id="SM00065">
    <property type="entry name" value="GAF"/>
    <property type="match status" value="1"/>
</dbReference>
<feature type="transmembrane region" description="Helical" evidence="2">
    <location>
        <begin position="31"/>
        <end position="50"/>
    </location>
</feature>
<evidence type="ECO:0000256" key="2">
    <source>
        <dbReference type="SAM" id="Phobius"/>
    </source>
</evidence>
<dbReference type="Gene3D" id="3.30.450.20">
    <property type="entry name" value="PAS domain"/>
    <property type="match status" value="1"/>
</dbReference>
<dbReference type="InterPro" id="IPR035965">
    <property type="entry name" value="PAS-like_dom_sf"/>
</dbReference>
<reference evidence="5 6" key="1">
    <citation type="submission" date="2014-09" db="EMBL/GenBank/DDBJ databases">
        <title>Sporocytophaga myxococcoides PG-01 genome sequencing.</title>
        <authorList>
            <person name="Liu L."/>
            <person name="Gao P.J."/>
            <person name="Chen G.J."/>
            <person name="Wang L.S."/>
        </authorList>
    </citation>
    <scope>NUCLEOTIDE SEQUENCE [LARGE SCALE GENOMIC DNA]</scope>
    <source>
        <strain evidence="5 6">PG-01</strain>
    </source>
</reference>
<dbReference type="InterPro" id="IPR000014">
    <property type="entry name" value="PAS"/>
</dbReference>
<comment type="caution">
    <text evidence="5">The sequence shown here is derived from an EMBL/GenBank/DDBJ whole genome shotgun (WGS) entry which is preliminary data.</text>
</comment>
<evidence type="ECO:0000313" key="6">
    <source>
        <dbReference type="Proteomes" id="UP000030185"/>
    </source>
</evidence>
<dbReference type="Gene3D" id="3.30.450.40">
    <property type="match status" value="1"/>
</dbReference>
<dbReference type="Pfam" id="PF08447">
    <property type="entry name" value="PAS_3"/>
    <property type="match status" value="1"/>
</dbReference>
<dbReference type="PROSITE" id="PS50112">
    <property type="entry name" value="PAS"/>
    <property type="match status" value="1"/>
</dbReference>
<dbReference type="SUPFAM" id="SSF55785">
    <property type="entry name" value="PYP-like sensor domain (PAS domain)"/>
    <property type="match status" value="1"/>
</dbReference>
<dbReference type="InterPro" id="IPR003018">
    <property type="entry name" value="GAF"/>
</dbReference>
<accession>A0A098LCZ8</accession>
<dbReference type="InterPro" id="IPR029016">
    <property type="entry name" value="GAF-like_dom_sf"/>
</dbReference>
<feature type="domain" description="PAS" evidence="3">
    <location>
        <begin position="441"/>
        <end position="511"/>
    </location>
</feature>
<evidence type="ECO:0000259" key="4">
    <source>
        <dbReference type="PROSITE" id="PS50113"/>
    </source>
</evidence>
<proteinExistence type="predicted"/>
<dbReference type="NCBIfam" id="TIGR00229">
    <property type="entry name" value="sensory_box"/>
    <property type="match status" value="1"/>
</dbReference>
<dbReference type="InterPro" id="IPR013655">
    <property type="entry name" value="PAS_fold_3"/>
</dbReference>
<evidence type="ECO:0000256" key="1">
    <source>
        <dbReference type="SAM" id="Coils"/>
    </source>
</evidence>
<evidence type="ECO:0000259" key="3">
    <source>
        <dbReference type="PROSITE" id="PS50112"/>
    </source>
</evidence>